<evidence type="ECO:0000259" key="4">
    <source>
        <dbReference type="PROSITE" id="PS51399"/>
    </source>
</evidence>
<dbReference type="InterPro" id="IPR036241">
    <property type="entry name" value="NSFL1C_SEP_dom_sf"/>
</dbReference>
<evidence type="ECO:0000313" key="5">
    <source>
        <dbReference type="EMBL" id="KAK4538447.1"/>
    </source>
</evidence>
<dbReference type="PANTHER" id="PTHR23333">
    <property type="entry name" value="UBX DOMAIN CONTAINING PROTEIN"/>
    <property type="match status" value="1"/>
</dbReference>
<dbReference type="GO" id="GO:0005829">
    <property type="term" value="C:cytosol"/>
    <property type="evidence" value="ECO:0007669"/>
    <property type="project" value="TreeGrafter"/>
</dbReference>
<dbReference type="GO" id="GO:0007030">
    <property type="term" value="P:Golgi organization"/>
    <property type="evidence" value="ECO:0007669"/>
    <property type="project" value="TreeGrafter"/>
</dbReference>
<sequence length="324" mass="34968">MPFKTLADLKRGSSGGGGRGGEDDDDGDDHHHPDNEYYAGGESSGQAIRGNPDTSGRAPPPNRLVSSILERARRAGAAGGWPPEEEEGEESAGVARRAFGGAGYRLGDTEGDEGGLVAPAAGVDRPTRRRTVTKSIIFYRNGFVVDDGELRPYTDPGNAEFLRDIDAGVVPRELEEPDAANWNVNLIDRKHEEYQPPRGTSAVRAFHGTGYRLEERDAAAATTSARAEESSSAPSAARPVDPTQPRTQVQVRLIDGSRLVLELNATHTVADLRQHIVKAHPEYASVPFDLQTPMPKRPLADERQTLAEAGLQNAVVLQRLREGE</sequence>
<feature type="domain" description="Ubiquitin-like" evidence="3">
    <location>
        <begin position="247"/>
        <end position="317"/>
    </location>
</feature>
<dbReference type="Pfam" id="PF00789">
    <property type="entry name" value="UBX"/>
    <property type="match status" value="1"/>
</dbReference>
<dbReference type="GO" id="GO:0005634">
    <property type="term" value="C:nucleus"/>
    <property type="evidence" value="ECO:0007669"/>
    <property type="project" value="TreeGrafter"/>
</dbReference>
<name>A0AAV9J1J8_CYACA</name>
<dbReference type="SMART" id="SM00166">
    <property type="entry name" value="UBX"/>
    <property type="match status" value="1"/>
</dbReference>
<dbReference type="InterPro" id="IPR000626">
    <property type="entry name" value="Ubiquitin-like_dom"/>
</dbReference>
<evidence type="ECO:0000256" key="1">
    <source>
        <dbReference type="SAM" id="MobiDB-lite"/>
    </source>
</evidence>
<feature type="compositionally biased region" description="Low complexity" evidence="1">
    <location>
        <begin position="219"/>
        <end position="239"/>
    </location>
</feature>
<keyword evidence="6" id="KW-1185">Reference proteome</keyword>
<evidence type="ECO:0000313" key="6">
    <source>
        <dbReference type="Proteomes" id="UP001301350"/>
    </source>
</evidence>
<feature type="domain" description="UBX" evidence="2">
    <location>
        <begin position="242"/>
        <end position="319"/>
    </location>
</feature>
<dbReference type="GO" id="GO:0061025">
    <property type="term" value="P:membrane fusion"/>
    <property type="evidence" value="ECO:0007669"/>
    <property type="project" value="TreeGrafter"/>
</dbReference>
<comment type="caution">
    <text evidence="5">The sequence shown here is derived from an EMBL/GenBank/DDBJ whole genome shotgun (WGS) entry which is preliminary data.</text>
</comment>
<protein>
    <submittedName>
        <fullName evidence="5">Uncharacterized protein</fullName>
    </submittedName>
</protein>
<feature type="region of interest" description="Disordered" evidence="1">
    <location>
        <begin position="216"/>
        <end position="246"/>
    </location>
</feature>
<dbReference type="EMBL" id="JANCYW010000017">
    <property type="protein sequence ID" value="KAK4538447.1"/>
    <property type="molecule type" value="Genomic_DNA"/>
</dbReference>
<dbReference type="CDD" id="cd01770">
    <property type="entry name" value="UBX_UBXN2"/>
    <property type="match status" value="1"/>
</dbReference>
<dbReference type="InterPro" id="IPR001012">
    <property type="entry name" value="UBX_dom"/>
</dbReference>
<dbReference type="GO" id="GO:0000045">
    <property type="term" value="P:autophagosome assembly"/>
    <property type="evidence" value="ECO:0007669"/>
    <property type="project" value="TreeGrafter"/>
</dbReference>
<dbReference type="SMART" id="SM00553">
    <property type="entry name" value="SEP"/>
    <property type="match status" value="1"/>
</dbReference>
<dbReference type="InterPro" id="IPR012989">
    <property type="entry name" value="SEP_domain"/>
</dbReference>
<dbReference type="GO" id="GO:0043130">
    <property type="term" value="F:ubiquitin binding"/>
    <property type="evidence" value="ECO:0007669"/>
    <property type="project" value="TreeGrafter"/>
</dbReference>
<dbReference type="Proteomes" id="UP001301350">
    <property type="component" value="Unassembled WGS sequence"/>
</dbReference>
<feature type="domain" description="SEP" evidence="4">
    <location>
        <begin position="131"/>
        <end position="195"/>
    </location>
</feature>
<dbReference type="Pfam" id="PF08059">
    <property type="entry name" value="SEP"/>
    <property type="match status" value="1"/>
</dbReference>
<dbReference type="SUPFAM" id="SSF54236">
    <property type="entry name" value="Ubiquitin-like"/>
    <property type="match status" value="1"/>
</dbReference>
<dbReference type="Gene3D" id="3.30.420.210">
    <property type="entry name" value="SEP domain"/>
    <property type="match status" value="1"/>
</dbReference>
<evidence type="ECO:0000259" key="3">
    <source>
        <dbReference type="PROSITE" id="PS50053"/>
    </source>
</evidence>
<dbReference type="GO" id="GO:0043161">
    <property type="term" value="P:proteasome-mediated ubiquitin-dependent protein catabolic process"/>
    <property type="evidence" value="ECO:0007669"/>
    <property type="project" value="TreeGrafter"/>
</dbReference>
<accession>A0AAV9J1J8</accession>
<dbReference type="AlphaFoldDB" id="A0AAV9J1J8"/>
<organism evidence="5 6">
    <name type="scientific">Cyanidium caldarium</name>
    <name type="common">Red alga</name>
    <dbReference type="NCBI Taxonomy" id="2771"/>
    <lineage>
        <taxon>Eukaryota</taxon>
        <taxon>Rhodophyta</taxon>
        <taxon>Bangiophyceae</taxon>
        <taxon>Cyanidiales</taxon>
        <taxon>Cyanidiaceae</taxon>
        <taxon>Cyanidium</taxon>
    </lineage>
</organism>
<dbReference type="InterPro" id="IPR029071">
    <property type="entry name" value="Ubiquitin-like_domsf"/>
</dbReference>
<reference evidence="5 6" key="1">
    <citation type="submission" date="2022-07" db="EMBL/GenBank/DDBJ databases">
        <title>Genome-wide signatures of adaptation to extreme environments.</title>
        <authorList>
            <person name="Cho C.H."/>
            <person name="Yoon H.S."/>
        </authorList>
    </citation>
    <scope>NUCLEOTIDE SEQUENCE [LARGE SCALE GENOMIC DNA]</scope>
    <source>
        <strain evidence="5 6">DBV 063 E5</strain>
    </source>
</reference>
<dbReference type="SUPFAM" id="SSF102848">
    <property type="entry name" value="NSFL1 (p97 ATPase) cofactor p47, SEP domain"/>
    <property type="match status" value="1"/>
</dbReference>
<gene>
    <name evidence="5" type="ORF">CDCA_CDCA17G4472</name>
</gene>
<dbReference type="PROSITE" id="PS51399">
    <property type="entry name" value="SEP"/>
    <property type="match status" value="1"/>
</dbReference>
<dbReference type="PROSITE" id="PS50033">
    <property type="entry name" value="UBX"/>
    <property type="match status" value="1"/>
</dbReference>
<dbReference type="Gene3D" id="3.10.20.90">
    <property type="entry name" value="Phosphatidylinositol 3-kinase Catalytic Subunit, Chain A, domain 1"/>
    <property type="match status" value="1"/>
</dbReference>
<dbReference type="PANTHER" id="PTHR23333:SF20">
    <property type="entry name" value="NSFL1 COFACTOR P47"/>
    <property type="match status" value="1"/>
</dbReference>
<feature type="region of interest" description="Disordered" evidence="1">
    <location>
        <begin position="1"/>
        <end position="93"/>
    </location>
</feature>
<evidence type="ECO:0000259" key="2">
    <source>
        <dbReference type="PROSITE" id="PS50033"/>
    </source>
</evidence>
<proteinExistence type="predicted"/>
<dbReference type="GO" id="GO:0031468">
    <property type="term" value="P:nuclear membrane reassembly"/>
    <property type="evidence" value="ECO:0007669"/>
    <property type="project" value="TreeGrafter"/>
</dbReference>
<dbReference type="PROSITE" id="PS50053">
    <property type="entry name" value="UBIQUITIN_2"/>
    <property type="match status" value="1"/>
</dbReference>